<protein>
    <submittedName>
        <fullName evidence="1">Uncharacterized protein</fullName>
    </submittedName>
</protein>
<evidence type="ECO:0000313" key="1">
    <source>
        <dbReference type="EMBL" id="JAH22966.1"/>
    </source>
</evidence>
<name>A0A0E9R1B3_ANGAN</name>
<reference evidence="1" key="2">
    <citation type="journal article" date="2015" name="Fish Shellfish Immunol.">
        <title>Early steps in the European eel (Anguilla anguilla)-Vibrio vulnificus interaction in the gills: Role of the RtxA13 toxin.</title>
        <authorList>
            <person name="Callol A."/>
            <person name="Pajuelo D."/>
            <person name="Ebbesson L."/>
            <person name="Teles M."/>
            <person name="MacKenzie S."/>
            <person name="Amaro C."/>
        </authorList>
    </citation>
    <scope>NUCLEOTIDE SEQUENCE</scope>
</reference>
<accession>A0A0E9R1B3</accession>
<organism evidence="1">
    <name type="scientific">Anguilla anguilla</name>
    <name type="common">European freshwater eel</name>
    <name type="synonym">Muraena anguilla</name>
    <dbReference type="NCBI Taxonomy" id="7936"/>
    <lineage>
        <taxon>Eukaryota</taxon>
        <taxon>Metazoa</taxon>
        <taxon>Chordata</taxon>
        <taxon>Craniata</taxon>
        <taxon>Vertebrata</taxon>
        <taxon>Euteleostomi</taxon>
        <taxon>Actinopterygii</taxon>
        <taxon>Neopterygii</taxon>
        <taxon>Teleostei</taxon>
        <taxon>Anguilliformes</taxon>
        <taxon>Anguillidae</taxon>
        <taxon>Anguilla</taxon>
    </lineage>
</organism>
<dbReference type="EMBL" id="GBXM01085611">
    <property type="protein sequence ID" value="JAH22966.1"/>
    <property type="molecule type" value="Transcribed_RNA"/>
</dbReference>
<reference evidence="1" key="1">
    <citation type="submission" date="2014-11" db="EMBL/GenBank/DDBJ databases">
        <authorList>
            <person name="Amaro Gonzalez C."/>
        </authorList>
    </citation>
    <scope>NUCLEOTIDE SEQUENCE</scope>
</reference>
<proteinExistence type="predicted"/>
<dbReference type="AlphaFoldDB" id="A0A0E9R1B3"/>
<sequence>MGPLTLSTGLFAKYRILDFDFKFCRR</sequence>